<sequence>MIAEIHNKVSSSCSNLTERSEDALTGYFFGCMRYIPFDKGLKEVLLQCIRPSELSKYIEPLKVFEWSDKIEFWKRIKVENKSTEIDVYLDLEDILIGIEVKYLSGLSSEDDVDNSNGNNQISYNQLSREARALSQIGNNKSKLLILLADELSCTKIYQSVQMRNIINGVELGYISWQEVLMVLSNLDNLTQYEQVIINDIILLLEKKGFRRFVNFDTDVNVDKNNYWSFTGRINIKFDFKTEKKVRKGEYYEFG</sequence>
<organism evidence="1 2">
    <name type="scientific">Anaerosporobacter mobilis DSM 15930</name>
    <dbReference type="NCBI Taxonomy" id="1120996"/>
    <lineage>
        <taxon>Bacteria</taxon>
        <taxon>Bacillati</taxon>
        <taxon>Bacillota</taxon>
        <taxon>Clostridia</taxon>
        <taxon>Lachnospirales</taxon>
        <taxon>Lachnospiraceae</taxon>
        <taxon>Anaerosporobacter</taxon>
    </lineage>
</organism>
<dbReference type="EMBL" id="FRCP01000026">
    <property type="protein sequence ID" value="SHM99882.1"/>
    <property type="molecule type" value="Genomic_DNA"/>
</dbReference>
<dbReference type="STRING" id="1120996.SAMN02746066_04288"/>
<dbReference type="AlphaFoldDB" id="A0A1M7N8I4"/>
<accession>A0A1M7N8I4</accession>
<reference evidence="1 2" key="1">
    <citation type="submission" date="2016-11" db="EMBL/GenBank/DDBJ databases">
        <authorList>
            <person name="Jaros S."/>
            <person name="Januszkiewicz K."/>
            <person name="Wedrychowicz H."/>
        </authorList>
    </citation>
    <scope>NUCLEOTIDE SEQUENCE [LARGE SCALE GENOMIC DNA]</scope>
    <source>
        <strain evidence="1 2">DSM 15930</strain>
    </source>
</reference>
<name>A0A1M7N8I4_9FIRM</name>
<keyword evidence="2" id="KW-1185">Reference proteome</keyword>
<dbReference type="Proteomes" id="UP000184038">
    <property type="component" value="Unassembled WGS sequence"/>
</dbReference>
<gene>
    <name evidence="1" type="ORF">SAMN02746066_04288</name>
</gene>
<evidence type="ECO:0000313" key="1">
    <source>
        <dbReference type="EMBL" id="SHM99882.1"/>
    </source>
</evidence>
<proteinExistence type="predicted"/>
<dbReference type="RefSeq" id="WP_073291233.1">
    <property type="nucleotide sequence ID" value="NZ_FRCP01000026.1"/>
</dbReference>
<protein>
    <recommendedName>
        <fullName evidence="3">PD-(D/E)XK nuclease superfamily protein</fullName>
    </recommendedName>
</protein>
<evidence type="ECO:0000313" key="2">
    <source>
        <dbReference type="Proteomes" id="UP000184038"/>
    </source>
</evidence>
<evidence type="ECO:0008006" key="3">
    <source>
        <dbReference type="Google" id="ProtNLM"/>
    </source>
</evidence>